<reference evidence="2 3" key="1">
    <citation type="submission" date="2021-09" db="EMBL/GenBank/DDBJ databases">
        <title>Lysobacter sp. 13A isolated from the river sediment.</title>
        <authorList>
            <person name="Liu H."/>
            <person name="Li S."/>
            <person name="Mao S."/>
        </authorList>
    </citation>
    <scope>NUCLEOTIDE SEQUENCE [LARGE SCALE GENOMIC DNA]</scope>
    <source>
        <strain evidence="2 3">13A</strain>
    </source>
</reference>
<gene>
    <name evidence="2" type="ORF">K6753_12240</name>
</gene>
<proteinExistence type="predicted"/>
<feature type="chain" id="PRO_5046661404" evidence="1">
    <location>
        <begin position="21"/>
        <end position="176"/>
    </location>
</feature>
<dbReference type="RefSeq" id="WP_223676752.1">
    <property type="nucleotide sequence ID" value="NZ_JAINZW010000006.1"/>
</dbReference>
<keyword evidence="3" id="KW-1185">Reference proteome</keyword>
<name>A0ABS7T8U8_9GAMM</name>
<dbReference type="InterPro" id="IPR032710">
    <property type="entry name" value="NTF2-like_dom_sf"/>
</dbReference>
<dbReference type="Proteomes" id="UP001430954">
    <property type="component" value="Unassembled WGS sequence"/>
</dbReference>
<dbReference type="Gene3D" id="3.10.450.50">
    <property type="match status" value="1"/>
</dbReference>
<protein>
    <submittedName>
        <fullName evidence="2">DUF4440 domain-containing protein</fullName>
    </submittedName>
</protein>
<sequence length="176" mass="18632">MRTVVLAVATLLALPVSAQPAPPAPELTAAECEVWARELSFARSVADRDAAAFAAHLHEAAAFGVSRPGTSRGRDTVTSDWLGLINGTRVRLSWYPTHTVIGGEPDIAWSSGPALYESVDPAADGPHRIGAFTSVWHRGGDGVWRVLFDDGIAPRPATPEEVAAFHAGRSETCPRG</sequence>
<keyword evidence="1" id="KW-0732">Signal</keyword>
<evidence type="ECO:0000313" key="3">
    <source>
        <dbReference type="Proteomes" id="UP001430954"/>
    </source>
</evidence>
<evidence type="ECO:0000256" key="1">
    <source>
        <dbReference type="SAM" id="SignalP"/>
    </source>
</evidence>
<organism evidence="2 3">
    <name type="scientific">Novilysobacter selenitireducens</name>
    <dbReference type="NCBI Taxonomy" id="2872639"/>
    <lineage>
        <taxon>Bacteria</taxon>
        <taxon>Pseudomonadati</taxon>
        <taxon>Pseudomonadota</taxon>
        <taxon>Gammaproteobacteria</taxon>
        <taxon>Lysobacterales</taxon>
        <taxon>Lysobacteraceae</taxon>
        <taxon>Novilysobacter</taxon>
    </lineage>
</organism>
<dbReference type="EMBL" id="JAINZW010000006">
    <property type="protein sequence ID" value="MBZ4040299.1"/>
    <property type="molecule type" value="Genomic_DNA"/>
</dbReference>
<feature type="signal peptide" evidence="1">
    <location>
        <begin position="1"/>
        <end position="20"/>
    </location>
</feature>
<evidence type="ECO:0000313" key="2">
    <source>
        <dbReference type="EMBL" id="MBZ4040299.1"/>
    </source>
</evidence>
<accession>A0ABS7T8U8</accession>
<dbReference type="SUPFAM" id="SSF54427">
    <property type="entry name" value="NTF2-like"/>
    <property type="match status" value="1"/>
</dbReference>
<comment type="caution">
    <text evidence="2">The sequence shown here is derived from an EMBL/GenBank/DDBJ whole genome shotgun (WGS) entry which is preliminary data.</text>
</comment>